<dbReference type="HAMAP" id="MF_00111">
    <property type="entry name" value="MurA"/>
    <property type="match status" value="1"/>
</dbReference>
<proteinExistence type="inferred from homology"/>
<comment type="caution">
    <text evidence="14">The sequence shown here is derived from an EMBL/GenBank/DDBJ whole genome shotgun (WGS) entry which is preliminary data.</text>
</comment>
<evidence type="ECO:0000256" key="5">
    <source>
        <dbReference type="ARBA" id="ARBA00022679"/>
    </source>
</evidence>
<feature type="binding site" evidence="12">
    <location>
        <position position="306"/>
    </location>
    <ligand>
        <name>UDP-N-acetyl-alpha-D-glucosamine</name>
        <dbReference type="ChEBI" id="CHEBI:57705"/>
    </ligand>
</feature>
<evidence type="ECO:0000256" key="6">
    <source>
        <dbReference type="ARBA" id="ARBA00022960"/>
    </source>
</evidence>
<evidence type="ECO:0000256" key="8">
    <source>
        <dbReference type="ARBA" id="ARBA00023306"/>
    </source>
</evidence>
<evidence type="ECO:0000256" key="2">
    <source>
        <dbReference type="ARBA" id="ARBA00004752"/>
    </source>
</evidence>
<evidence type="ECO:0000256" key="3">
    <source>
        <dbReference type="ARBA" id="ARBA00022490"/>
    </source>
</evidence>
<comment type="function">
    <text evidence="12">Cell wall formation. Adds enolpyruvyl to UDP-N-acetylglucosamine.</text>
</comment>
<dbReference type="GO" id="GO:0008760">
    <property type="term" value="F:UDP-N-acetylglucosamine 1-carboxyvinyltransferase activity"/>
    <property type="evidence" value="ECO:0007669"/>
    <property type="project" value="UniProtKB-EC"/>
</dbReference>
<comment type="similarity">
    <text evidence="10 12">Belongs to the EPSP synthase family. MurA subfamily.</text>
</comment>
<feature type="modified residue" description="2-(S-cysteinyl)pyruvic acid O-phosphothioketal" evidence="12">
    <location>
        <position position="116"/>
    </location>
</feature>
<dbReference type="PANTHER" id="PTHR43783:SF1">
    <property type="entry name" value="UDP-N-ACETYLGLUCOSAMINE 1-CARBOXYVINYLTRANSFERASE"/>
    <property type="match status" value="1"/>
</dbReference>
<feature type="binding site" evidence="12">
    <location>
        <begin position="121"/>
        <end position="125"/>
    </location>
    <ligand>
        <name>UDP-N-acetyl-alpha-D-glucosamine</name>
        <dbReference type="ChEBI" id="CHEBI:57705"/>
    </ligand>
</feature>
<evidence type="ECO:0000256" key="1">
    <source>
        <dbReference type="ARBA" id="ARBA00004496"/>
    </source>
</evidence>
<keyword evidence="8 12" id="KW-0131">Cell cycle</keyword>
<comment type="pathway">
    <text evidence="2 12">Cell wall biogenesis; peptidoglycan biosynthesis.</text>
</comment>
<name>A0ABS7DKN1_9FIRM</name>
<dbReference type="PANTHER" id="PTHR43783">
    <property type="entry name" value="UDP-N-ACETYLGLUCOSAMINE 1-CARBOXYVINYLTRANSFERASE"/>
    <property type="match status" value="1"/>
</dbReference>
<evidence type="ECO:0000256" key="7">
    <source>
        <dbReference type="ARBA" id="ARBA00022984"/>
    </source>
</evidence>
<dbReference type="Proteomes" id="UP000719942">
    <property type="component" value="Unassembled WGS sequence"/>
</dbReference>
<dbReference type="Gene3D" id="3.65.10.10">
    <property type="entry name" value="Enolpyruvate transferase domain"/>
    <property type="match status" value="2"/>
</dbReference>
<feature type="binding site" evidence="12">
    <location>
        <position position="328"/>
    </location>
    <ligand>
        <name>UDP-N-acetyl-alpha-D-glucosamine</name>
        <dbReference type="ChEBI" id="CHEBI:57705"/>
    </ligand>
</feature>
<feature type="domain" description="Enolpyruvate transferase" evidence="13">
    <location>
        <begin position="6"/>
        <end position="407"/>
    </location>
</feature>
<keyword evidence="3 12" id="KW-0963">Cytoplasm</keyword>
<evidence type="ECO:0000256" key="4">
    <source>
        <dbReference type="ARBA" id="ARBA00022618"/>
    </source>
</evidence>
<reference evidence="14 15" key="1">
    <citation type="submission" date="2021-03" db="EMBL/GenBank/DDBJ databases">
        <title>Caproiciproducens sp. nov. isolated from feces of cow.</title>
        <authorList>
            <person name="Choi J.-Y."/>
        </authorList>
    </citation>
    <scope>NUCLEOTIDE SEQUENCE [LARGE SCALE GENOMIC DNA]</scope>
    <source>
        <strain evidence="14 15">AGMB10547</strain>
    </source>
</reference>
<keyword evidence="5 12" id="KW-0808">Transferase</keyword>
<evidence type="ECO:0000259" key="13">
    <source>
        <dbReference type="Pfam" id="PF00275"/>
    </source>
</evidence>
<keyword evidence="6 12" id="KW-0133">Cell shape</keyword>
<comment type="subcellular location">
    <subcellularLocation>
        <location evidence="1 12">Cytoplasm</location>
    </subcellularLocation>
</comment>
<evidence type="ECO:0000256" key="12">
    <source>
        <dbReference type="HAMAP-Rule" id="MF_00111"/>
    </source>
</evidence>
<evidence type="ECO:0000313" key="14">
    <source>
        <dbReference type="EMBL" id="MBW7571679.1"/>
    </source>
</evidence>
<sequence length="417" mass="43977">MSELLIQGPNKLQGEIHIHGAKNSTLPLMAASLLCGGQCILHNCPILSDVDTSLKILRYLGCRVERSGSDVAIDPTSANEYEIPDLLMREMRSSIIFLGAIVSSMGRAELSFPGGCELGPRPIDLHLLALRKMGVVIEEDHGCLKCSAPNGIQGACINLSFPSVGATENIIIAASRAKGTTVITNAAREPEIWDLADFLNSCGAKIQGAGESTVVIEGVKSLTGCEHSVIPDRIAAATYLTAAAITGSTLTVASVIPEHIAPVIPVFEECGCQIDVLDHNIKITAPKRLGRIKSVRTMPYPGFPTDAQAPVMAMTTLADGTSIFVENIFESRYKHVGELMRLGATIKVEGRVAIVEGVSRLSGAPVEAADLRGGAALVVAGLAAQGTTLISGLKHLDRGYESIEKSLALLGADIKRI</sequence>
<dbReference type="NCBIfam" id="NF006873">
    <property type="entry name" value="PRK09369.1"/>
    <property type="match status" value="1"/>
</dbReference>
<evidence type="ECO:0000256" key="11">
    <source>
        <dbReference type="ARBA" id="ARBA00047527"/>
    </source>
</evidence>
<keyword evidence="12" id="KW-0670">Pyruvate</keyword>
<keyword evidence="9 12" id="KW-0961">Cell wall biogenesis/degradation</keyword>
<keyword evidence="15" id="KW-1185">Reference proteome</keyword>
<dbReference type="InterPro" id="IPR050068">
    <property type="entry name" value="MurA_subfamily"/>
</dbReference>
<organism evidence="14 15">
    <name type="scientific">Caproiciproducens faecalis</name>
    <dbReference type="NCBI Taxonomy" id="2820301"/>
    <lineage>
        <taxon>Bacteria</taxon>
        <taxon>Bacillati</taxon>
        <taxon>Bacillota</taxon>
        <taxon>Clostridia</taxon>
        <taxon>Eubacteriales</taxon>
        <taxon>Acutalibacteraceae</taxon>
        <taxon>Caproiciproducens</taxon>
    </lineage>
</organism>
<dbReference type="RefSeq" id="WP_219964069.1">
    <property type="nucleotide sequence ID" value="NZ_JAGFNZ010000001.1"/>
</dbReference>
<dbReference type="EC" id="2.5.1.7" evidence="12"/>
<accession>A0ABS7DKN1</accession>
<keyword evidence="4 12" id="KW-0132">Cell division</keyword>
<dbReference type="InterPro" id="IPR036968">
    <property type="entry name" value="Enolpyruvate_Tfrase_sf"/>
</dbReference>
<dbReference type="InterPro" id="IPR005750">
    <property type="entry name" value="UDP_GlcNAc_COvinyl_MurA"/>
</dbReference>
<dbReference type="EMBL" id="JAGFNZ010000001">
    <property type="protein sequence ID" value="MBW7571679.1"/>
    <property type="molecule type" value="Genomic_DNA"/>
</dbReference>
<feature type="binding site" evidence="12">
    <location>
        <begin position="22"/>
        <end position="23"/>
    </location>
    <ligand>
        <name>phosphoenolpyruvate</name>
        <dbReference type="ChEBI" id="CHEBI:58702"/>
    </ligand>
</feature>
<feature type="active site" description="Proton donor" evidence="12">
    <location>
        <position position="116"/>
    </location>
</feature>
<protein>
    <recommendedName>
        <fullName evidence="12">UDP-N-acetylglucosamine 1-carboxyvinyltransferase</fullName>
        <ecNumber evidence="12">2.5.1.7</ecNumber>
    </recommendedName>
    <alternativeName>
        <fullName evidence="12">Enoylpyruvate transferase</fullName>
    </alternativeName>
    <alternativeName>
        <fullName evidence="12">UDP-N-acetylglucosamine enolpyruvyl transferase</fullName>
        <shortName evidence="12">EPT</shortName>
    </alternativeName>
</protein>
<comment type="caution">
    <text evidence="12">Lacks conserved residue(s) required for the propagation of feature annotation.</text>
</comment>
<keyword evidence="7 12" id="KW-0573">Peptidoglycan synthesis</keyword>
<evidence type="ECO:0000256" key="10">
    <source>
        <dbReference type="ARBA" id="ARBA00038367"/>
    </source>
</evidence>
<comment type="catalytic activity">
    <reaction evidence="11 12">
        <text>phosphoenolpyruvate + UDP-N-acetyl-alpha-D-glucosamine = UDP-N-acetyl-3-O-(1-carboxyvinyl)-alpha-D-glucosamine + phosphate</text>
        <dbReference type="Rhea" id="RHEA:18681"/>
        <dbReference type="ChEBI" id="CHEBI:43474"/>
        <dbReference type="ChEBI" id="CHEBI:57705"/>
        <dbReference type="ChEBI" id="CHEBI:58702"/>
        <dbReference type="ChEBI" id="CHEBI:68483"/>
        <dbReference type="EC" id="2.5.1.7"/>
    </reaction>
</comment>
<evidence type="ECO:0000313" key="15">
    <source>
        <dbReference type="Proteomes" id="UP000719942"/>
    </source>
</evidence>
<evidence type="ECO:0000256" key="9">
    <source>
        <dbReference type="ARBA" id="ARBA00023316"/>
    </source>
</evidence>
<dbReference type="NCBIfam" id="TIGR01072">
    <property type="entry name" value="murA"/>
    <property type="match status" value="1"/>
</dbReference>
<feature type="binding site" evidence="12">
    <location>
        <position position="92"/>
    </location>
    <ligand>
        <name>UDP-N-acetyl-alpha-D-glucosamine</name>
        <dbReference type="ChEBI" id="CHEBI:57705"/>
    </ligand>
</feature>
<dbReference type="Pfam" id="PF00275">
    <property type="entry name" value="EPSP_synthase"/>
    <property type="match status" value="1"/>
</dbReference>
<dbReference type="InterPro" id="IPR013792">
    <property type="entry name" value="RNA3'P_cycl/enolpyr_Trfase_a/b"/>
</dbReference>
<dbReference type="SUPFAM" id="SSF55205">
    <property type="entry name" value="EPT/RTPC-like"/>
    <property type="match status" value="1"/>
</dbReference>
<gene>
    <name evidence="12 14" type="primary">murA</name>
    <name evidence="14" type="ORF">J5W02_02530</name>
</gene>
<dbReference type="InterPro" id="IPR001986">
    <property type="entry name" value="Enolpyruvate_Tfrase_dom"/>
</dbReference>
<dbReference type="CDD" id="cd01555">
    <property type="entry name" value="UdpNAET"/>
    <property type="match status" value="1"/>
</dbReference>